<sequence>MQLGFFVCWCCSSYLHSHSHLFTDNARRCTARSPSARGQCRRHHSFTVLESPPFCRPWTNWLCCSHSAEGESRKRTAGREGSADWRGSVPESN</sequence>
<organism evidence="2">
    <name type="scientific">Chromera velia CCMP2878</name>
    <dbReference type="NCBI Taxonomy" id="1169474"/>
    <lineage>
        <taxon>Eukaryota</taxon>
        <taxon>Sar</taxon>
        <taxon>Alveolata</taxon>
        <taxon>Colpodellida</taxon>
        <taxon>Chromeraceae</taxon>
        <taxon>Chromera</taxon>
    </lineage>
</organism>
<feature type="compositionally biased region" description="Basic and acidic residues" evidence="1">
    <location>
        <begin position="68"/>
        <end position="83"/>
    </location>
</feature>
<evidence type="ECO:0000256" key="1">
    <source>
        <dbReference type="SAM" id="MobiDB-lite"/>
    </source>
</evidence>
<name>A0A0G4I8M7_9ALVE</name>
<evidence type="ECO:0000313" key="2">
    <source>
        <dbReference type="EMBL" id="CEM53488.1"/>
    </source>
</evidence>
<feature type="region of interest" description="Disordered" evidence="1">
    <location>
        <begin position="68"/>
        <end position="93"/>
    </location>
</feature>
<protein>
    <submittedName>
        <fullName evidence="2">Uncharacterized protein</fullName>
    </submittedName>
</protein>
<dbReference type="VEuPathDB" id="CryptoDB:Cvel_11995"/>
<accession>A0A0G4I8M7</accession>
<dbReference type="AlphaFoldDB" id="A0A0G4I8M7"/>
<reference evidence="2" key="1">
    <citation type="submission" date="2014-11" db="EMBL/GenBank/DDBJ databases">
        <authorList>
            <person name="Otto D Thomas"/>
            <person name="Naeem Raeece"/>
        </authorList>
    </citation>
    <scope>NUCLEOTIDE SEQUENCE</scope>
</reference>
<dbReference type="EMBL" id="CDMZ01005700">
    <property type="protein sequence ID" value="CEM53488.1"/>
    <property type="molecule type" value="Genomic_DNA"/>
</dbReference>
<gene>
    <name evidence="2" type="ORF">Cvel_11995</name>
</gene>
<proteinExistence type="predicted"/>